<keyword evidence="1" id="KW-0812">Transmembrane</keyword>
<evidence type="ECO:0000256" key="1">
    <source>
        <dbReference type="SAM" id="Phobius"/>
    </source>
</evidence>
<keyword evidence="1" id="KW-0472">Membrane</keyword>
<sequence length="45" mass="4910">MTPQDVVGLAPPRGFLTLIALVLTAMASCFWTCETDVEAELVKDR</sequence>
<feature type="transmembrane region" description="Helical" evidence="1">
    <location>
        <begin position="15"/>
        <end position="33"/>
    </location>
</feature>
<dbReference type="EMBL" id="CP096040">
    <property type="protein sequence ID" value="USQ96416.1"/>
    <property type="molecule type" value="Genomic_DNA"/>
</dbReference>
<keyword evidence="3" id="KW-1185">Reference proteome</keyword>
<protein>
    <submittedName>
        <fullName evidence="2">Uncharacterized protein</fullName>
    </submittedName>
</protein>
<name>A0ABY4ZV08_9CAUL</name>
<organism evidence="2 3">
    <name type="scientific">Caulobacter segnis</name>
    <dbReference type="NCBI Taxonomy" id="88688"/>
    <lineage>
        <taxon>Bacteria</taxon>
        <taxon>Pseudomonadati</taxon>
        <taxon>Pseudomonadota</taxon>
        <taxon>Alphaproteobacteria</taxon>
        <taxon>Caulobacterales</taxon>
        <taxon>Caulobacteraceae</taxon>
        <taxon>Caulobacter</taxon>
    </lineage>
</organism>
<dbReference type="Proteomes" id="UP001057520">
    <property type="component" value="Chromosome"/>
</dbReference>
<proteinExistence type="predicted"/>
<evidence type="ECO:0000313" key="2">
    <source>
        <dbReference type="EMBL" id="USQ96416.1"/>
    </source>
</evidence>
<evidence type="ECO:0000313" key="3">
    <source>
        <dbReference type="Proteomes" id="UP001057520"/>
    </source>
</evidence>
<reference evidence="2 3" key="1">
    <citation type="submission" date="2022-04" db="EMBL/GenBank/DDBJ databases">
        <title>Genome sequence of soybean root-associated Caulobacter segnis RL271.</title>
        <authorList>
            <person name="Longley R."/>
            <person name="Bonito G."/>
            <person name="Trigodet F."/>
            <person name="Crosson S."/>
            <person name="Fiebig A."/>
        </authorList>
    </citation>
    <scope>NUCLEOTIDE SEQUENCE [LARGE SCALE GENOMIC DNA]</scope>
    <source>
        <strain evidence="2 3">RL271</strain>
    </source>
</reference>
<accession>A0ABY4ZV08</accession>
<gene>
    <name evidence="2" type="ORF">MZV50_02105</name>
</gene>
<keyword evidence="1" id="KW-1133">Transmembrane helix</keyword>